<gene>
    <name evidence="2" type="ORF">KL86DPRO_11878</name>
</gene>
<organism evidence="2">
    <name type="scientific">uncultured delta proteobacterium</name>
    <dbReference type="NCBI Taxonomy" id="34034"/>
    <lineage>
        <taxon>Bacteria</taxon>
        <taxon>Deltaproteobacteria</taxon>
        <taxon>environmental samples</taxon>
    </lineage>
</organism>
<evidence type="ECO:0008006" key="3">
    <source>
        <dbReference type="Google" id="ProtNLM"/>
    </source>
</evidence>
<dbReference type="PROSITE" id="PS51257">
    <property type="entry name" value="PROKAR_LIPOPROTEIN"/>
    <property type="match status" value="1"/>
</dbReference>
<evidence type="ECO:0000256" key="1">
    <source>
        <dbReference type="SAM" id="SignalP"/>
    </source>
</evidence>
<dbReference type="AlphaFoldDB" id="A0A212JNG7"/>
<accession>A0A212JNG7</accession>
<reference evidence="2" key="1">
    <citation type="submission" date="2016-04" db="EMBL/GenBank/DDBJ databases">
        <authorList>
            <person name="Evans L.H."/>
            <person name="Alamgir A."/>
            <person name="Owens N."/>
            <person name="Weber N.D."/>
            <person name="Virtaneva K."/>
            <person name="Barbian K."/>
            <person name="Babar A."/>
            <person name="Rosenke K."/>
        </authorList>
    </citation>
    <scope>NUCLEOTIDE SEQUENCE</scope>
    <source>
        <strain evidence="2">86</strain>
    </source>
</reference>
<name>A0A212JNG7_9DELT</name>
<proteinExistence type="predicted"/>
<feature type="chain" id="PRO_5013007590" description="Lipoprotein" evidence="1">
    <location>
        <begin position="22"/>
        <end position="176"/>
    </location>
</feature>
<keyword evidence="1" id="KW-0732">Signal</keyword>
<feature type="signal peptide" evidence="1">
    <location>
        <begin position="1"/>
        <end position="21"/>
    </location>
</feature>
<sequence>MRTFIFPLLLMVLLASGCAGRGPVGSYCGPLPEDSAVTAIAADAVDCLSTLYPPGHTSVHLVPAKDVGNNFVQAFENGLRTKGFTLIPDARPDALAIAYTLDAMDEKSAWYLQLRISDTAEQGKSIARAYTASGQPEAGQSRTEIEFKRSMLQKAAEKTKETAGKAYDTTRSFLME</sequence>
<protein>
    <recommendedName>
        <fullName evidence="3">Lipoprotein</fullName>
    </recommendedName>
</protein>
<dbReference type="EMBL" id="FLUQ01000001">
    <property type="protein sequence ID" value="SBW00986.1"/>
    <property type="molecule type" value="Genomic_DNA"/>
</dbReference>
<evidence type="ECO:0000313" key="2">
    <source>
        <dbReference type="EMBL" id="SBW00986.1"/>
    </source>
</evidence>